<evidence type="ECO:0000313" key="2">
    <source>
        <dbReference type="Proteomes" id="UP000605427"/>
    </source>
</evidence>
<proteinExistence type="predicted"/>
<evidence type="ECO:0000313" key="1">
    <source>
        <dbReference type="EMBL" id="GGH77472.1"/>
    </source>
</evidence>
<dbReference type="EMBL" id="BMDD01000002">
    <property type="protein sequence ID" value="GGH77472.1"/>
    <property type="molecule type" value="Genomic_DNA"/>
</dbReference>
<sequence length="71" mass="7967">METKIIGASAPDVEFPLLLRRSRAGDSEALRQVVELLEPDIEELSRQMRMDRSDAAQTLRTELIGWVLGGE</sequence>
<comment type="caution">
    <text evidence="1">The sequence shown here is derived from an EMBL/GenBank/DDBJ whole genome shotgun (WGS) entry which is preliminary data.</text>
</comment>
<name>A0ABQ1ZSW3_9BACL</name>
<organism evidence="1 2">
    <name type="scientific">Saccharibacillus endophyticus</name>
    <dbReference type="NCBI Taxonomy" id="2060666"/>
    <lineage>
        <taxon>Bacteria</taxon>
        <taxon>Bacillati</taxon>
        <taxon>Bacillota</taxon>
        <taxon>Bacilli</taxon>
        <taxon>Bacillales</taxon>
        <taxon>Paenibacillaceae</taxon>
        <taxon>Saccharibacillus</taxon>
    </lineage>
</organism>
<dbReference type="Proteomes" id="UP000605427">
    <property type="component" value="Unassembled WGS sequence"/>
</dbReference>
<dbReference type="RefSeq" id="WP_172247510.1">
    <property type="nucleotide sequence ID" value="NZ_BMDD01000002.1"/>
</dbReference>
<accession>A0ABQ1ZSW3</accession>
<gene>
    <name evidence="1" type="ORF">GCM10007362_21280</name>
</gene>
<keyword evidence="2" id="KW-1185">Reference proteome</keyword>
<reference evidence="2" key="1">
    <citation type="journal article" date="2019" name="Int. J. Syst. Evol. Microbiol.">
        <title>The Global Catalogue of Microorganisms (GCM) 10K type strain sequencing project: providing services to taxonomists for standard genome sequencing and annotation.</title>
        <authorList>
            <consortium name="The Broad Institute Genomics Platform"/>
            <consortium name="The Broad Institute Genome Sequencing Center for Infectious Disease"/>
            <person name="Wu L."/>
            <person name="Ma J."/>
        </authorList>
    </citation>
    <scope>NUCLEOTIDE SEQUENCE [LARGE SCALE GENOMIC DNA]</scope>
    <source>
        <strain evidence="2">CCM 8702</strain>
    </source>
</reference>
<protein>
    <submittedName>
        <fullName evidence="1">Uncharacterized protein</fullName>
    </submittedName>
</protein>